<dbReference type="PANTHER" id="PTHR12570:SF92">
    <property type="entry name" value="SPICHTHYIN, ISOFORM B"/>
    <property type="match status" value="1"/>
</dbReference>
<dbReference type="EMBL" id="KQ085930">
    <property type="protein sequence ID" value="KLO15381.1"/>
    <property type="molecule type" value="Genomic_DNA"/>
</dbReference>
<keyword evidence="8" id="KW-1185">Reference proteome</keyword>
<dbReference type="InterPro" id="IPR037185">
    <property type="entry name" value="EmrE-like"/>
</dbReference>
<accession>A0A0H2SE96</accession>
<keyword evidence="2 6" id="KW-0812">Transmembrane</keyword>
<evidence type="ECO:0000256" key="2">
    <source>
        <dbReference type="ARBA" id="ARBA00022692"/>
    </source>
</evidence>
<sequence length="526" mass="56094">MSQPSQYRAVGIALAIGSGVLIGCSFVLKKRGLLSSQAGHTAGEGVAYLKSVTWWTGMIMMICGELCNFGAYAFVEAIVVTPLGALSVVISAIMSHIFLGESLNIFGWVGSVQCILGAILIALNAPSEQSVSTIDAFKHLFLAPGFLSYGAVCIAAALSIIFYFAPRYGKKSMLWYIAVCSLIGGISVSCTQGLGACIVTSIRGDNQFKNWFTYFLLVFVACTLLTEIFYLNVALALFNTAMVTPTYYVMFTFCTLVTSVILYQGLKASAGQIITIALAFLVICTGIFVLQMSKTDPRKLSRLGRRATRLLEAARTSEVTVQGAEDVDMEKDETKLIESTEEPGMDAMAGRFGGVGGTIVRARRRKSITERQRSRSRASTNTSAQSVLSGGMRSDHSLNTNGHANGGFDGLPFTNSKNVANGNASPPAGAQYFGASSEGLHTSPMGTPGVDMGRSTSVHFQEPNGMRGRTTSARSVPQMPSPPAPALISSLNTSRPSLNLPRLPDSPIEPSHGRLSEDHPLALDQM</sequence>
<feature type="transmembrane region" description="Helical" evidence="6">
    <location>
        <begin position="48"/>
        <end position="67"/>
    </location>
</feature>
<dbReference type="GO" id="GO:0016020">
    <property type="term" value="C:membrane"/>
    <property type="evidence" value="ECO:0007669"/>
    <property type="project" value="UniProtKB-SubCell"/>
</dbReference>
<feature type="transmembrane region" description="Helical" evidence="6">
    <location>
        <begin position="146"/>
        <end position="164"/>
    </location>
</feature>
<protein>
    <submittedName>
        <fullName evidence="7">DUF803-domain-containing protein</fullName>
    </submittedName>
</protein>
<proteinExistence type="predicted"/>
<organism evidence="7 8">
    <name type="scientific">Schizopora paradoxa</name>
    <dbReference type="NCBI Taxonomy" id="27342"/>
    <lineage>
        <taxon>Eukaryota</taxon>
        <taxon>Fungi</taxon>
        <taxon>Dikarya</taxon>
        <taxon>Basidiomycota</taxon>
        <taxon>Agaricomycotina</taxon>
        <taxon>Agaricomycetes</taxon>
        <taxon>Hymenochaetales</taxon>
        <taxon>Schizoporaceae</taxon>
        <taxon>Schizopora</taxon>
    </lineage>
</organism>
<evidence type="ECO:0000256" key="1">
    <source>
        <dbReference type="ARBA" id="ARBA00004141"/>
    </source>
</evidence>
<comment type="subcellular location">
    <subcellularLocation>
        <location evidence="1">Membrane</location>
        <topology evidence="1">Multi-pass membrane protein</topology>
    </subcellularLocation>
</comment>
<name>A0A0H2SE96_9AGAM</name>
<feature type="transmembrane region" description="Helical" evidence="6">
    <location>
        <begin position="211"/>
        <end position="235"/>
    </location>
</feature>
<evidence type="ECO:0000256" key="4">
    <source>
        <dbReference type="ARBA" id="ARBA00023136"/>
    </source>
</evidence>
<dbReference type="AlphaFoldDB" id="A0A0H2SE96"/>
<reference evidence="7 8" key="1">
    <citation type="submission" date="2015-04" db="EMBL/GenBank/DDBJ databases">
        <title>Complete genome sequence of Schizopora paradoxa KUC8140, a cosmopolitan wood degrader in East Asia.</title>
        <authorList>
            <consortium name="DOE Joint Genome Institute"/>
            <person name="Min B."/>
            <person name="Park H."/>
            <person name="Jang Y."/>
            <person name="Kim J.-J."/>
            <person name="Kim K.H."/>
            <person name="Pangilinan J."/>
            <person name="Lipzen A."/>
            <person name="Riley R."/>
            <person name="Grigoriev I.V."/>
            <person name="Spatafora J.W."/>
            <person name="Choi I.-G."/>
        </authorList>
    </citation>
    <scope>NUCLEOTIDE SEQUENCE [LARGE SCALE GENOMIC DNA]</scope>
    <source>
        <strain evidence="7 8">KUC8140</strain>
    </source>
</reference>
<feature type="region of interest" description="Disordered" evidence="5">
    <location>
        <begin position="360"/>
        <end position="406"/>
    </location>
</feature>
<dbReference type="InParanoid" id="A0A0H2SE96"/>
<gene>
    <name evidence="7" type="ORF">SCHPADRAFT_871143</name>
</gene>
<dbReference type="GO" id="GO:0015095">
    <property type="term" value="F:magnesium ion transmembrane transporter activity"/>
    <property type="evidence" value="ECO:0007669"/>
    <property type="project" value="InterPro"/>
</dbReference>
<dbReference type="SUPFAM" id="SSF103481">
    <property type="entry name" value="Multidrug resistance efflux transporter EmrE"/>
    <property type="match status" value="1"/>
</dbReference>
<dbReference type="PANTHER" id="PTHR12570">
    <property type="match status" value="1"/>
</dbReference>
<feature type="transmembrane region" description="Helical" evidence="6">
    <location>
        <begin position="105"/>
        <end position="125"/>
    </location>
</feature>
<feature type="transmembrane region" description="Helical" evidence="6">
    <location>
        <begin position="247"/>
        <end position="266"/>
    </location>
</feature>
<keyword evidence="3 6" id="KW-1133">Transmembrane helix</keyword>
<evidence type="ECO:0000313" key="8">
    <source>
        <dbReference type="Proteomes" id="UP000053477"/>
    </source>
</evidence>
<dbReference type="InterPro" id="IPR008521">
    <property type="entry name" value="Mg_trans_NIPA"/>
</dbReference>
<evidence type="ECO:0000313" key="7">
    <source>
        <dbReference type="EMBL" id="KLO15381.1"/>
    </source>
</evidence>
<dbReference type="OrthoDB" id="6428174at2759"/>
<keyword evidence="4 6" id="KW-0472">Membrane</keyword>
<feature type="transmembrane region" description="Helical" evidence="6">
    <location>
        <begin position="176"/>
        <end position="199"/>
    </location>
</feature>
<feature type="transmembrane region" description="Helical" evidence="6">
    <location>
        <begin position="74"/>
        <end position="99"/>
    </location>
</feature>
<feature type="compositionally biased region" description="Low complexity" evidence="5">
    <location>
        <begin position="377"/>
        <end position="386"/>
    </location>
</feature>
<evidence type="ECO:0000256" key="3">
    <source>
        <dbReference type="ARBA" id="ARBA00022989"/>
    </source>
</evidence>
<feature type="compositionally biased region" description="Basic and acidic residues" evidence="5">
    <location>
        <begin position="511"/>
        <end position="526"/>
    </location>
</feature>
<dbReference type="Proteomes" id="UP000053477">
    <property type="component" value="Unassembled WGS sequence"/>
</dbReference>
<evidence type="ECO:0000256" key="5">
    <source>
        <dbReference type="SAM" id="MobiDB-lite"/>
    </source>
</evidence>
<evidence type="ECO:0000256" key="6">
    <source>
        <dbReference type="SAM" id="Phobius"/>
    </source>
</evidence>
<dbReference type="Pfam" id="PF05653">
    <property type="entry name" value="Mg_trans_NIPA"/>
    <property type="match status" value="1"/>
</dbReference>
<feature type="transmembrane region" description="Helical" evidence="6">
    <location>
        <begin position="7"/>
        <end position="28"/>
    </location>
</feature>
<feature type="transmembrane region" description="Helical" evidence="6">
    <location>
        <begin position="273"/>
        <end position="292"/>
    </location>
</feature>
<feature type="region of interest" description="Disordered" evidence="5">
    <location>
        <begin position="418"/>
        <end position="526"/>
    </location>
</feature>